<keyword evidence="1" id="KW-1133">Transmembrane helix</keyword>
<evidence type="ECO:0000256" key="1">
    <source>
        <dbReference type="SAM" id="Phobius"/>
    </source>
</evidence>
<keyword evidence="1" id="KW-0472">Membrane</keyword>
<evidence type="ECO:0000313" key="3">
    <source>
        <dbReference type="Proteomes" id="UP001276659"/>
    </source>
</evidence>
<comment type="caution">
    <text evidence="2">The sequence shown here is derived from an EMBL/GenBank/DDBJ whole genome shotgun (WGS) entry which is preliminary data.</text>
</comment>
<sequence length="333" mass="37543">MNIQLRIIAHWSPRYRLFLVTTEVDVKSEREANNLFHRGSNGFPFQCKGAFVEFAADVFDFHGKDIPFSEFGVDHCSKAPLGIIWNKTLASNPNSIPEIYAEWTNDGERSCMRFWICVAFYLLCTILMTFIVPRKPFYETPMRFWVMKDLVACNALAIRIWYRLISAARYLILVALTLLAARAILQEHAKSYDLAARKVKHALCRHAQAVNQAVTEHAKTVERAIDGHNAATMKALRYQTKQTEVTGVNIATSMNQCQKQVQISSAQTIREVRKAALAHKEQQNLLKASTDARVAKYEWRNAKLGLLNSGMSVTQVVLGTVGILVSTAGCMVM</sequence>
<gene>
    <name evidence="2" type="ORF">OEA41_003318</name>
</gene>
<evidence type="ECO:0000313" key="2">
    <source>
        <dbReference type="EMBL" id="KAK3171234.1"/>
    </source>
</evidence>
<dbReference type="Proteomes" id="UP001276659">
    <property type="component" value="Unassembled WGS sequence"/>
</dbReference>
<accession>A0AAE0DIS7</accession>
<proteinExistence type="predicted"/>
<feature type="transmembrane region" description="Helical" evidence="1">
    <location>
        <begin position="112"/>
        <end position="132"/>
    </location>
</feature>
<dbReference type="EMBL" id="JASNWA010000008">
    <property type="protein sequence ID" value="KAK3171234.1"/>
    <property type="molecule type" value="Genomic_DNA"/>
</dbReference>
<name>A0AAE0DIS7_9LECA</name>
<keyword evidence="3" id="KW-1185">Reference proteome</keyword>
<protein>
    <submittedName>
        <fullName evidence="2">Uncharacterized protein</fullName>
    </submittedName>
</protein>
<reference evidence="2" key="1">
    <citation type="submission" date="2022-11" db="EMBL/GenBank/DDBJ databases">
        <title>Chromosomal genome sequence assembly and mating type (MAT) locus characterization of the leprose asexual lichenized fungus Lepraria neglecta (Nyl.) Erichsen.</title>
        <authorList>
            <person name="Allen J.L."/>
            <person name="Pfeffer B."/>
        </authorList>
    </citation>
    <scope>NUCLEOTIDE SEQUENCE</scope>
    <source>
        <strain evidence="2">Allen 5258</strain>
    </source>
</reference>
<keyword evidence="1" id="KW-0812">Transmembrane</keyword>
<organism evidence="2 3">
    <name type="scientific">Lepraria neglecta</name>
    <dbReference type="NCBI Taxonomy" id="209136"/>
    <lineage>
        <taxon>Eukaryota</taxon>
        <taxon>Fungi</taxon>
        <taxon>Dikarya</taxon>
        <taxon>Ascomycota</taxon>
        <taxon>Pezizomycotina</taxon>
        <taxon>Lecanoromycetes</taxon>
        <taxon>OSLEUM clade</taxon>
        <taxon>Lecanoromycetidae</taxon>
        <taxon>Lecanorales</taxon>
        <taxon>Lecanorineae</taxon>
        <taxon>Stereocaulaceae</taxon>
        <taxon>Lepraria</taxon>
    </lineage>
</organism>
<feature type="transmembrane region" description="Helical" evidence="1">
    <location>
        <begin position="168"/>
        <end position="185"/>
    </location>
</feature>
<dbReference type="AlphaFoldDB" id="A0AAE0DIS7"/>